<organism evidence="2 3">
    <name type="scientific">Hibiscus sabdariffa</name>
    <name type="common">roselle</name>
    <dbReference type="NCBI Taxonomy" id="183260"/>
    <lineage>
        <taxon>Eukaryota</taxon>
        <taxon>Viridiplantae</taxon>
        <taxon>Streptophyta</taxon>
        <taxon>Embryophyta</taxon>
        <taxon>Tracheophyta</taxon>
        <taxon>Spermatophyta</taxon>
        <taxon>Magnoliopsida</taxon>
        <taxon>eudicotyledons</taxon>
        <taxon>Gunneridae</taxon>
        <taxon>Pentapetalae</taxon>
        <taxon>rosids</taxon>
        <taxon>malvids</taxon>
        <taxon>Malvales</taxon>
        <taxon>Malvaceae</taxon>
        <taxon>Malvoideae</taxon>
        <taxon>Hibiscus</taxon>
    </lineage>
</organism>
<gene>
    <name evidence="2" type="ORF">V6N12_015128</name>
</gene>
<dbReference type="Proteomes" id="UP001472677">
    <property type="component" value="Unassembled WGS sequence"/>
</dbReference>
<accession>A0ABR2DM86</accession>
<evidence type="ECO:0000313" key="2">
    <source>
        <dbReference type="EMBL" id="KAK8542532.1"/>
    </source>
</evidence>
<name>A0ABR2DM86_9ROSI</name>
<feature type="compositionally biased region" description="Basic residues" evidence="1">
    <location>
        <begin position="14"/>
        <end position="27"/>
    </location>
</feature>
<feature type="region of interest" description="Disordered" evidence="1">
    <location>
        <begin position="1"/>
        <end position="27"/>
    </location>
</feature>
<comment type="caution">
    <text evidence="2">The sequence shown here is derived from an EMBL/GenBank/DDBJ whole genome shotgun (WGS) entry which is preliminary data.</text>
</comment>
<dbReference type="EMBL" id="JBBPBM010000024">
    <property type="protein sequence ID" value="KAK8542532.1"/>
    <property type="molecule type" value="Genomic_DNA"/>
</dbReference>
<proteinExistence type="predicted"/>
<feature type="compositionally biased region" description="Polar residues" evidence="1">
    <location>
        <begin position="1"/>
        <end position="10"/>
    </location>
</feature>
<sequence length="77" mass="8772">MGGGSSTNPETPKKTGHGGKQRGKRKIGIRELKAQMAMICEEQNRLREGQREVQQKFQEIESKFSKMREQGNSSLFF</sequence>
<evidence type="ECO:0000256" key="1">
    <source>
        <dbReference type="SAM" id="MobiDB-lite"/>
    </source>
</evidence>
<keyword evidence="3" id="KW-1185">Reference proteome</keyword>
<protein>
    <submittedName>
        <fullName evidence="2">Uncharacterized protein</fullName>
    </submittedName>
</protein>
<reference evidence="2 3" key="1">
    <citation type="journal article" date="2024" name="G3 (Bethesda)">
        <title>Genome assembly of Hibiscus sabdariffa L. provides insights into metabolisms of medicinal natural products.</title>
        <authorList>
            <person name="Kim T."/>
        </authorList>
    </citation>
    <scope>NUCLEOTIDE SEQUENCE [LARGE SCALE GENOMIC DNA]</scope>
    <source>
        <strain evidence="2">TK-2024</strain>
        <tissue evidence="2">Old leaves</tissue>
    </source>
</reference>
<evidence type="ECO:0000313" key="3">
    <source>
        <dbReference type="Proteomes" id="UP001472677"/>
    </source>
</evidence>